<organism evidence="3">
    <name type="scientific">Marivirga arenosa</name>
    <dbReference type="NCBI Taxonomy" id="3059076"/>
    <lineage>
        <taxon>Bacteria</taxon>
        <taxon>Pseudomonadati</taxon>
        <taxon>Bacteroidota</taxon>
        <taxon>Cytophagia</taxon>
        <taxon>Cytophagales</taxon>
        <taxon>Marivirgaceae</taxon>
        <taxon>Marivirga</taxon>
    </lineage>
</organism>
<feature type="transmembrane region" description="Helical" evidence="1">
    <location>
        <begin position="248"/>
        <end position="268"/>
    </location>
</feature>
<dbReference type="Proteomes" id="UP001232019">
    <property type="component" value="Chromosome"/>
</dbReference>
<evidence type="ECO:0000256" key="1">
    <source>
        <dbReference type="SAM" id="Phobius"/>
    </source>
</evidence>
<feature type="transmembrane region" description="Helical" evidence="1">
    <location>
        <begin position="210"/>
        <end position="228"/>
    </location>
</feature>
<feature type="transmembrane region" description="Helical" evidence="1">
    <location>
        <begin position="15"/>
        <end position="38"/>
    </location>
</feature>
<feature type="transmembrane region" description="Helical" evidence="1">
    <location>
        <begin position="353"/>
        <end position="374"/>
    </location>
</feature>
<feature type="transmembrane region" description="Helical" evidence="1">
    <location>
        <begin position="280"/>
        <end position="305"/>
    </location>
</feature>
<accession>A0AA52F040</accession>
<dbReference type="PANTHER" id="PTHR30590:SF2">
    <property type="entry name" value="INNER MEMBRANE PROTEIN"/>
    <property type="match status" value="1"/>
</dbReference>
<name>A0AA52F040_9BACT</name>
<dbReference type="InterPro" id="IPR007349">
    <property type="entry name" value="DUF418"/>
</dbReference>
<keyword evidence="1" id="KW-1133">Transmembrane helix</keyword>
<evidence type="ECO:0000313" key="3">
    <source>
        <dbReference type="EMBL" id="WNB18682.1"/>
    </source>
</evidence>
<proteinExistence type="predicted"/>
<feature type="domain" description="DUF418" evidence="2">
    <location>
        <begin position="230"/>
        <end position="393"/>
    </location>
</feature>
<protein>
    <submittedName>
        <fullName evidence="3">DUF418 domain-containing protein</fullName>
    </submittedName>
</protein>
<dbReference type="RefSeq" id="WP_322348208.1">
    <property type="nucleotide sequence ID" value="NZ_CP129968.2"/>
</dbReference>
<reference evidence="3" key="1">
    <citation type="submission" date="2023-08" db="EMBL/GenBank/DDBJ databases">
        <title>Comparative genomics and taxonomic characterization of three novel marine species of genus Marivirga.</title>
        <authorList>
            <person name="Muhammad N."/>
            <person name="Kim S.-G."/>
        </authorList>
    </citation>
    <scope>NUCLEOTIDE SEQUENCE</scope>
    <source>
        <strain evidence="3">BKB1-2</strain>
    </source>
</reference>
<feature type="transmembrane region" description="Helical" evidence="1">
    <location>
        <begin position="101"/>
        <end position="134"/>
    </location>
</feature>
<evidence type="ECO:0000259" key="2">
    <source>
        <dbReference type="Pfam" id="PF04235"/>
    </source>
</evidence>
<dbReference type="PANTHER" id="PTHR30590">
    <property type="entry name" value="INNER MEMBRANE PROTEIN"/>
    <property type="match status" value="1"/>
</dbReference>
<gene>
    <name evidence="3" type="ORF">QYS47_30960</name>
</gene>
<sequence>MQPTQPNERFLFLDVLRGFALCGVLIANMAFHSGYWFLSPEMQAGLQFADAGNSLMWVIHFFSDGKFYSIFSMLFGIGFALQMQRSIEREEPFMGRYSRRLLILFLFGLLHAFLFFVGDILSMYALTGFLLLLFRKKSAKFLFRSALILLCLPVLQYAFLWWNAQGAPPVDLSGDRAFFEQLILAYSTGNFSDILFNNIGGTIFGRYPDLIFTGRFFKVLAMFLLGFYIAKSRLFEYREERKDFYKKILLWTAVIGIPSNIILAQMMTTDAYYMLEPSGIVQPLVYAFGVPALGIFYAVGLLILFQKPAFKSKLSFFAPYGRMALTNYLMQSILSGLVFMSYGFGLFGAVGPILFTIIGFSIMIIQFIFSHWWLSKFKYGPAEWLWRSLTYKKWQPLRKAEDLTFN</sequence>
<dbReference type="Pfam" id="PF04235">
    <property type="entry name" value="DUF418"/>
    <property type="match status" value="1"/>
</dbReference>
<keyword evidence="1" id="KW-0812">Transmembrane</keyword>
<dbReference type="EMBL" id="CP129968">
    <property type="protein sequence ID" value="WNB18682.1"/>
    <property type="molecule type" value="Genomic_DNA"/>
</dbReference>
<dbReference type="AlphaFoldDB" id="A0AA52F040"/>
<dbReference type="KEGG" id="marp:QYS47_30960"/>
<dbReference type="InterPro" id="IPR052529">
    <property type="entry name" value="Bact_Transport_Assoc"/>
</dbReference>
<keyword evidence="1" id="KW-0472">Membrane</keyword>
<feature type="transmembrane region" description="Helical" evidence="1">
    <location>
        <begin position="325"/>
        <end position="347"/>
    </location>
</feature>
<feature type="transmembrane region" description="Helical" evidence="1">
    <location>
        <begin position="141"/>
        <end position="162"/>
    </location>
</feature>
<feature type="transmembrane region" description="Helical" evidence="1">
    <location>
        <begin position="58"/>
        <end position="81"/>
    </location>
</feature>